<dbReference type="InterPro" id="IPR018200">
    <property type="entry name" value="USP_CS"/>
</dbReference>
<dbReference type="GO" id="GO:0016579">
    <property type="term" value="P:protein deubiquitination"/>
    <property type="evidence" value="ECO:0007669"/>
    <property type="project" value="InterPro"/>
</dbReference>
<evidence type="ECO:0000256" key="9">
    <source>
        <dbReference type="SAM" id="Phobius"/>
    </source>
</evidence>
<dbReference type="GO" id="GO:0004843">
    <property type="term" value="F:cysteine-type deubiquitinase activity"/>
    <property type="evidence" value="ECO:0007669"/>
    <property type="project" value="UniProtKB-EC"/>
</dbReference>
<keyword evidence="9" id="KW-1133">Transmembrane helix</keyword>
<keyword evidence="12" id="KW-1185">Reference proteome</keyword>
<evidence type="ECO:0000256" key="8">
    <source>
        <dbReference type="SAM" id="MobiDB-lite"/>
    </source>
</evidence>
<proteinExistence type="inferred from homology"/>
<gene>
    <name evidence="11" type="ORF">BD324DRAFT_626637</name>
</gene>
<dbReference type="RefSeq" id="XP_021870704.1">
    <property type="nucleotide sequence ID" value="XM_022015913.1"/>
</dbReference>
<dbReference type="SUPFAM" id="SSF54001">
    <property type="entry name" value="Cysteine proteinases"/>
    <property type="match status" value="1"/>
</dbReference>
<dbReference type="Gene3D" id="3.90.70.10">
    <property type="entry name" value="Cysteine proteinases"/>
    <property type="match status" value="1"/>
</dbReference>
<keyword evidence="9" id="KW-0812">Transmembrane</keyword>
<dbReference type="GO" id="GO:0005829">
    <property type="term" value="C:cytosol"/>
    <property type="evidence" value="ECO:0007669"/>
    <property type="project" value="TreeGrafter"/>
</dbReference>
<feature type="compositionally biased region" description="Polar residues" evidence="8">
    <location>
        <begin position="18"/>
        <end position="29"/>
    </location>
</feature>
<evidence type="ECO:0000256" key="4">
    <source>
        <dbReference type="ARBA" id="ARBA00022670"/>
    </source>
</evidence>
<dbReference type="GO" id="GO:0005634">
    <property type="term" value="C:nucleus"/>
    <property type="evidence" value="ECO:0007669"/>
    <property type="project" value="TreeGrafter"/>
</dbReference>
<dbReference type="STRING" id="4999.A0A1Y1UHS5"/>
<organism evidence="11 12">
    <name type="scientific">Kockovaella imperatae</name>
    <dbReference type="NCBI Taxonomy" id="4999"/>
    <lineage>
        <taxon>Eukaryota</taxon>
        <taxon>Fungi</taxon>
        <taxon>Dikarya</taxon>
        <taxon>Basidiomycota</taxon>
        <taxon>Agaricomycotina</taxon>
        <taxon>Tremellomycetes</taxon>
        <taxon>Tremellales</taxon>
        <taxon>Cuniculitremaceae</taxon>
        <taxon>Kockovaella</taxon>
    </lineage>
</organism>
<dbReference type="AlphaFoldDB" id="A0A1Y1UHS5"/>
<keyword evidence="5" id="KW-0833">Ubl conjugation pathway</keyword>
<evidence type="ECO:0000256" key="2">
    <source>
        <dbReference type="ARBA" id="ARBA00009085"/>
    </source>
</evidence>
<evidence type="ECO:0000256" key="6">
    <source>
        <dbReference type="ARBA" id="ARBA00022801"/>
    </source>
</evidence>
<dbReference type="InterPro" id="IPR038765">
    <property type="entry name" value="Papain-like_cys_pep_sf"/>
</dbReference>
<dbReference type="InParanoid" id="A0A1Y1UHS5"/>
<comment type="catalytic activity">
    <reaction evidence="1">
        <text>Thiol-dependent hydrolysis of ester, thioester, amide, peptide and isopeptide bonds formed by the C-terminal Gly of ubiquitin (a 76-residue protein attached to proteins as an intracellular targeting signal).</text>
        <dbReference type="EC" id="3.4.19.12"/>
    </reaction>
</comment>
<feature type="compositionally biased region" description="Basic residues" evidence="8">
    <location>
        <begin position="1"/>
        <end position="14"/>
    </location>
</feature>
<reference evidence="11 12" key="1">
    <citation type="submission" date="2017-03" db="EMBL/GenBank/DDBJ databases">
        <title>Widespread Adenine N6-methylation of Active Genes in Fungi.</title>
        <authorList>
            <consortium name="DOE Joint Genome Institute"/>
            <person name="Mondo S.J."/>
            <person name="Dannebaum R.O."/>
            <person name="Kuo R.C."/>
            <person name="Louie K.B."/>
            <person name="Bewick A.J."/>
            <person name="Labutti K."/>
            <person name="Haridas S."/>
            <person name="Kuo A."/>
            <person name="Salamov A."/>
            <person name="Ahrendt S.R."/>
            <person name="Lau R."/>
            <person name="Bowen B.P."/>
            <person name="Lipzen A."/>
            <person name="Sullivan W."/>
            <person name="Andreopoulos W.B."/>
            <person name="Clum A."/>
            <person name="Lindquist E."/>
            <person name="Daum C."/>
            <person name="Northen T.R."/>
            <person name="Ramamoorthy G."/>
            <person name="Schmitz R.J."/>
            <person name="Gryganskyi A."/>
            <person name="Culley D."/>
            <person name="Magnuson J."/>
            <person name="James T.Y."/>
            <person name="O'Malley M.A."/>
            <person name="Stajich J.E."/>
            <person name="Spatafora J.W."/>
            <person name="Visel A."/>
            <person name="Grigoriev I.V."/>
        </authorList>
    </citation>
    <scope>NUCLEOTIDE SEQUENCE [LARGE SCALE GENOMIC DNA]</scope>
    <source>
        <strain evidence="11 12">NRRL Y-17943</strain>
    </source>
</reference>
<keyword evidence="9" id="KW-0472">Membrane</keyword>
<name>A0A1Y1UHS5_9TREE</name>
<keyword evidence="6" id="KW-0378">Hydrolase</keyword>
<keyword evidence="4" id="KW-0645">Protease</keyword>
<evidence type="ECO:0000256" key="5">
    <source>
        <dbReference type="ARBA" id="ARBA00022786"/>
    </source>
</evidence>
<evidence type="ECO:0000313" key="11">
    <source>
        <dbReference type="EMBL" id="ORX36635.1"/>
    </source>
</evidence>
<feature type="domain" description="USP" evidence="10">
    <location>
        <begin position="140"/>
        <end position="657"/>
    </location>
</feature>
<feature type="transmembrane region" description="Helical" evidence="9">
    <location>
        <begin position="71"/>
        <end position="99"/>
    </location>
</feature>
<dbReference type="PANTHER" id="PTHR24006:SF888">
    <property type="entry name" value="UBIQUITIN CARBOXYL-TERMINAL HYDROLASE 30"/>
    <property type="match status" value="1"/>
</dbReference>
<dbReference type="GO" id="GO:0006508">
    <property type="term" value="P:proteolysis"/>
    <property type="evidence" value="ECO:0007669"/>
    <property type="project" value="UniProtKB-KW"/>
</dbReference>
<dbReference type="InterPro" id="IPR028889">
    <property type="entry name" value="USP"/>
</dbReference>
<dbReference type="EC" id="3.4.19.12" evidence="3"/>
<evidence type="ECO:0000256" key="7">
    <source>
        <dbReference type="ARBA" id="ARBA00022807"/>
    </source>
</evidence>
<dbReference type="InterPro" id="IPR001394">
    <property type="entry name" value="Peptidase_C19_UCH"/>
</dbReference>
<dbReference type="OrthoDB" id="2020758at2759"/>
<dbReference type="PROSITE" id="PS00973">
    <property type="entry name" value="USP_2"/>
    <property type="match status" value="1"/>
</dbReference>
<dbReference type="Pfam" id="PF00443">
    <property type="entry name" value="UCH"/>
    <property type="match status" value="1"/>
</dbReference>
<evidence type="ECO:0000259" key="10">
    <source>
        <dbReference type="PROSITE" id="PS50235"/>
    </source>
</evidence>
<sequence>MRRRKGGRRKRPAHQKQQETITASANQDISELASDSDSDESTSVLVESTFARDTHTLAPSLPGRIIYCYRLLCTAFSGISVSLLLEWFGIMVLGLSNLWSPAANLPESIALVQRSDEGPSKKVKRRRRKDGPVGDLQYYPGMVNLSGVLCYMNSVLQSLASVTSLISHLERITTLAVEADLPTPVTDALTDVLTDLNTPHSSPPRALKPHNLIAALQPLPQIRRLLATREQQDAHELFVVLAEAISDESLKVAAEVLKLRGFADLLSLQAYCYNKGERMPISRPLSAQLEDGIKQKRKRARGLAQPWEGLIARRRVCRRCGWKGEVRMDTLGGMELPIPLQGHVTLDSCVAEYLAPELLSGVTCEFCSLQETLEFYRSEAARLALPPNKAHLNGHADTVHTASGSFSALEHMPDSEASADMSDRRKRKAKEAKKIGARLEQMVQTGSTAGFGEATLPSLPESLPTAPLPIKWKTVNADSVRQTVITRPPRSLRLHVARSGISPYGHMVKKAARVAIPLILDMTRFTARGVWEERSDIRSLLAAGLQPTETVPRVLYRLESVILHYGYTSSSGHFVCIRRKPVPVPGNEVDYGQPSKARKSCPDGCVCQDCIYLGQVREPAIPGKGWLNVSDDEVEEVGAEALEGAGAAVFMLFYERVAEYRDPASMVYPSQADSRSVSLSHGSSPVVR</sequence>
<dbReference type="PANTHER" id="PTHR24006">
    <property type="entry name" value="UBIQUITIN CARBOXYL-TERMINAL HYDROLASE"/>
    <property type="match status" value="1"/>
</dbReference>
<dbReference type="Proteomes" id="UP000193218">
    <property type="component" value="Unassembled WGS sequence"/>
</dbReference>
<comment type="similarity">
    <text evidence="2">Belongs to the peptidase C19 family.</text>
</comment>
<accession>A0A1Y1UHS5</accession>
<dbReference type="PROSITE" id="PS50235">
    <property type="entry name" value="USP_3"/>
    <property type="match status" value="1"/>
</dbReference>
<protein>
    <recommendedName>
        <fullName evidence="3">ubiquitinyl hydrolase 1</fullName>
        <ecNumber evidence="3">3.4.19.12</ecNumber>
    </recommendedName>
</protein>
<feature type="region of interest" description="Disordered" evidence="8">
    <location>
        <begin position="1"/>
        <end position="40"/>
    </location>
</feature>
<dbReference type="GeneID" id="33557722"/>
<dbReference type="EMBL" id="NBSH01000007">
    <property type="protein sequence ID" value="ORX36635.1"/>
    <property type="molecule type" value="Genomic_DNA"/>
</dbReference>
<evidence type="ECO:0000256" key="3">
    <source>
        <dbReference type="ARBA" id="ARBA00012759"/>
    </source>
</evidence>
<comment type="caution">
    <text evidence="11">The sequence shown here is derived from an EMBL/GenBank/DDBJ whole genome shotgun (WGS) entry which is preliminary data.</text>
</comment>
<dbReference type="CDD" id="cd02662">
    <property type="entry name" value="Peptidase_C19F"/>
    <property type="match status" value="1"/>
</dbReference>
<keyword evidence="7" id="KW-0788">Thiol protease</keyword>
<dbReference type="InterPro" id="IPR050164">
    <property type="entry name" value="Peptidase_C19"/>
</dbReference>
<evidence type="ECO:0000313" key="12">
    <source>
        <dbReference type="Proteomes" id="UP000193218"/>
    </source>
</evidence>
<evidence type="ECO:0000256" key="1">
    <source>
        <dbReference type="ARBA" id="ARBA00000707"/>
    </source>
</evidence>